<keyword evidence="1" id="KW-0812">Transmembrane</keyword>
<gene>
    <name evidence="2" type="ORF">PS691_01312</name>
</gene>
<sequence length="34" mass="3963">MCIEIIIVLLQVIAVFIFYKMYKLSNCGTRLVRA</sequence>
<proteinExistence type="predicted"/>
<keyword evidence="1" id="KW-0472">Membrane</keyword>
<protein>
    <submittedName>
        <fullName evidence="2">Uncharacterized protein</fullName>
    </submittedName>
</protein>
<dbReference type="AlphaFoldDB" id="A0A5E7AW40"/>
<name>A0A5E7AW40_PSEFL</name>
<dbReference type="Proteomes" id="UP000337909">
    <property type="component" value="Unassembled WGS sequence"/>
</dbReference>
<accession>A0A5E7AW40</accession>
<dbReference type="EMBL" id="CABVHQ010000009">
    <property type="protein sequence ID" value="VVN83932.1"/>
    <property type="molecule type" value="Genomic_DNA"/>
</dbReference>
<organism evidence="2 3">
    <name type="scientific">Pseudomonas fluorescens</name>
    <dbReference type="NCBI Taxonomy" id="294"/>
    <lineage>
        <taxon>Bacteria</taxon>
        <taxon>Pseudomonadati</taxon>
        <taxon>Pseudomonadota</taxon>
        <taxon>Gammaproteobacteria</taxon>
        <taxon>Pseudomonadales</taxon>
        <taxon>Pseudomonadaceae</taxon>
        <taxon>Pseudomonas</taxon>
    </lineage>
</organism>
<feature type="transmembrane region" description="Helical" evidence="1">
    <location>
        <begin position="6"/>
        <end position="22"/>
    </location>
</feature>
<evidence type="ECO:0000313" key="3">
    <source>
        <dbReference type="Proteomes" id="UP000337909"/>
    </source>
</evidence>
<reference evidence="2 3" key="1">
    <citation type="submission" date="2019-09" db="EMBL/GenBank/DDBJ databases">
        <authorList>
            <person name="Chandra G."/>
            <person name="Truman W A."/>
        </authorList>
    </citation>
    <scope>NUCLEOTIDE SEQUENCE [LARGE SCALE GENOMIC DNA]</scope>
    <source>
        <strain evidence="2">PS691</strain>
    </source>
</reference>
<evidence type="ECO:0000256" key="1">
    <source>
        <dbReference type="SAM" id="Phobius"/>
    </source>
</evidence>
<keyword evidence="1" id="KW-1133">Transmembrane helix</keyword>
<evidence type="ECO:0000313" key="2">
    <source>
        <dbReference type="EMBL" id="VVN83932.1"/>
    </source>
</evidence>